<dbReference type="OrthoDB" id="9807125at2"/>
<dbReference type="Pfam" id="PF00571">
    <property type="entry name" value="CBS"/>
    <property type="match status" value="2"/>
</dbReference>
<evidence type="ECO:0000256" key="2">
    <source>
        <dbReference type="PROSITE-ProRule" id="PRU00703"/>
    </source>
</evidence>
<evidence type="ECO:0000259" key="3">
    <source>
        <dbReference type="PROSITE" id="PS51371"/>
    </source>
</evidence>
<evidence type="ECO:0000313" key="5">
    <source>
        <dbReference type="Proteomes" id="UP000198728"/>
    </source>
</evidence>
<dbReference type="InterPro" id="IPR051257">
    <property type="entry name" value="Diverse_CBS-Domain"/>
</dbReference>
<dbReference type="SUPFAM" id="SSF54631">
    <property type="entry name" value="CBS-domain pair"/>
    <property type="match status" value="1"/>
</dbReference>
<dbReference type="PROSITE" id="PS51371">
    <property type="entry name" value="CBS"/>
    <property type="match status" value="2"/>
</dbReference>
<dbReference type="InterPro" id="IPR046342">
    <property type="entry name" value="CBS_dom_sf"/>
</dbReference>
<dbReference type="PANTHER" id="PTHR43080:SF2">
    <property type="entry name" value="CBS DOMAIN-CONTAINING PROTEIN"/>
    <property type="match status" value="1"/>
</dbReference>
<feature type="domain" description="CBS" evidence="3">
    <location>
        <begin position="11"/>
        <end position="67"/>
    </location>
</feature>
<dbReference type="Gene3D" id="3.10.580.10">
    <property type="entry name" value="CBS-domain"/>
    <property type="match status" value="1"/>
</dbReference>
<dbReference type="PANTHER" id="PTHR43080">
    <property type="entry name" value="CBS DOMAIN-CONTAINING PROTEIN CBSX3, MITOCHONDRIAL"/>
    <property type="match status" value="1"/>
</dbReference>
<keyword evidence="5" id="KW-1185">Reference proteome</keyword>
<reference evidence="4 5" key="1">
    <citation type="submission" date="2016-10" db="EMBL/GenBank/DDBJ databases">
        <authorList>
            <person name="de Groot N.N."/>
        </authorList>
    </citation>
    <scope>NUCLEOTIDE SEQUENCE [LARGE SCALE GENOMIC DNA]</scope>
    <source>
        <strain evidence="4 5">DSM 19548</strain>
    </source>
</reference>
<accession>A0A1I1NPT3</accession>
<dbReference type="RefSeq" id="WP_093361981.1">
    <property type="nucleotide sequence ID" value="NZ_FOLG01000012.1"/>
</dbReference>
<dbReference type="EMBL" id="FOLG01000012">
    <property type="protein sequence ID" value="SFC96773.1"/>
    <property type="molecule type" value="Genomic_DNA"/>
</dbReference>
<dbReference type="STRING" id="441112.SAMN04488094_11265"/>
<dbReference type="SMART" id="SM00116">
    <property type="entry name" value="CBS"/>
    <property type="match status" value="2"/>
</dbReference>
<evidence type="ECO:0000313" key="4">
    <source>
        <dbReference type="EMBL" id="SFC96773.1"/>
    </source>
</evidence>
<evidence type="ECO:0000256" key="1">
    <source>
        <dbReference type="ARBA" id="ARBA00023122"/>
    </source>
</evidence>
<dbReference type="InterPro" id="IPR000644">
    <property type="entry name" value="CBS_dom"/>
</dbReference>
<gene>
    <name evidence="4" type="ORF">SAMN04488094_11265</name>
</gene>
<name>A0A1I1NPT3_9RHOB</name>
<sequence>MIIRTISDVVHGRPFVSVGPWETVRTACDRLNAADVGAVCVLDGDRLVGILSENDVIRRAIAQGRPTSETAVDQIMTPDPVTVDQSVSLSDAMQIMLRGAFRHLPVMAAGRPVNMLSMRDIPTEYRLMVECYQSYVVETPRVTQPLTI</sequence>
<protein>
    <submittedName>
        <fullName evidence="4">CBS domain-containing protein</fullName>
    </submittedName>
</protein>
<proteinExistence type="predicted"/>
<feature type="domain" description="CBS" evidence="3">
    <location>
        <begin position="76"/>
        <end position="134"/>
    </location>
</feature>
<organism evidence="4 5">
    <name type="scientific">Tropicimonas isoalkanivorans</name>
    <dbReference type="NCBI Taxonomy" id="441112"/>
    <lineage>
        <taxon>Bacteria</taxon>
        <taxon>Pseudomonadati</taxon>
        <taxon>Pseudomonadota</taxon>
        <taxon>Alphaproteobacteria</taxon>
        <taxon>Rhodobacterales</taxon>
        <taxon>Roseobacteraceae</taxon>
        <taxon>Tropicimonas</taxon>
    </lineage>
</organism>
<dbReference type="Proteomes" id="UP000198728">
    <property type="component" value="Unassembled WGS sequence"/>
</dbReference>
<dbReference type="AlphaFoldDB" id="A0A1I1NPT3"/>
<keyword evidence="1 2" id="KW-0129">CBS domain</keyword>